<keyword evidence="1" id="KW-0547">Nucleotide-binding</keyword>
<feature type="region of interest" description="Disordered" evidence="3">
    <location>
        <begin position="518"/>
        <end position="541"/>
    </location>
</feature>
<dbReference type="EMBL" id="LMWW01000068">
    <property type="protein sequence ID" value="KUN76152.1"/>
    <property type="molecule type" value="Genomic_DNA"/>
</dbReference>
<dbReference type="PRINTS" id="PR00300">
    <property type="entry name" value="CLPPROTEASEA"/>
</dbReference>
<dbReference type="PANTHER" id="PTHR11638:SF18">
    <property type="entry name" value="HEAT SHOCK PROTEIN 104"/>
    <property type="match status" value="1"/>
</dbReference>
<feature type="compositionally biased region" description="Low complexity" evidence="3">
    <location>
        <begin position="1"/>
        <end position="14"/>
    </location>
</feature>
<reference evidence="5 6" key="1">
    <citation type="submission" date="2015-10" db="EMBL/GenBank/DDBJ databases">
        <title>Draft genome sequence of Streptomyces griseoruber DSM 40281, type strain for the species Streptomyces griseoruber.</title>
        <authorList>
            <person name="Ruckert C."/>
            <person name="Winkler A."/>
            <person name="Kalinowski J."/>
            <person name="Kampfer P."/>
            <person name="Glaeser S."/>
        </authorList>
    </citation>
    <scope>NUCLEOTIDE SEQUENCE [LARGE SCALE GENOMIC DNA]</scope>
    <source>
        <strain evidence="5 6">DSM 40281</strain>
    </source>
</reference>
<dbReference type="SUPFAM" id="SSF52540">
    <property type="entry name" value="P-loop containing nucleoside triphosphate hydrolases"/>
    <property type="match status" value="1"/>
</dbReference>
<dbReference type="InterPro" id="IPR003959">
    <property type="entry name" value="ATPase_AAA_core"/>
</dbReference>
<feature type="domain" description="AAA+ ATPase" evidence="4">
    <location>
        <begin position="390"/>
        <end position="541"/>
    </location>
</feature>
<dbReference type="InterPro" id="IPR027417">
    <property type="entry name" value="P-loop_NTPase"/>
</dbReference>
<accession>A0A101SL11</accession>
<evidence type="ECO:0000313" key="5">
    <source>
        <dbReference type="EMBL" id="KUN76152.1"/>
    </source>
</evidence>
<dbReference type="Pfam" id="PF07724">
    <property type="entry name" value="AAA_2"/>
    <property type="match status" value="1"/>
</dbReference>
<name>A0A101SL11_9ACTN</name>
<dbReference type="RefSeq" id="WP_059203409.1">
    <property type="nucleotide sequence ID" value="NZ_KQ948783.1"/>
</dbReference>
<dbReference type="Proteomes" id="UP000052982">
    <property type="component" value="Unassembled WGS sequence"/>
</dbReference>
<feature type="compositionally biased region" description="Basic and acidic residues" evidence="3">
    <location>
        <begin position="519"/>
        <end position="541"/>
    </location>
</feature>
<sequence>MTSTTGTTGANGTTPPESSRVARTVHPPFAAELVHTLSVHSQYVLHGNIRDDYVVADDLTDGRRVYRAVSLEDMLWEPLQRAGYKSLLRYDPVAGFRVVHSTVAAETTTLLERNTRRVPGRPDDAGTDEVARVLESFARGWVGERPGPPQKDPRYEDYQQPLHAALIVDYASRIPTQVNQLSDEERTFFLRCLKIAEEARPFVRAKSGRALFNPVIWLADGERDLPAWLVTSGVRVRSIGVPTPDLGQRRRMAALLARQAGVPGTATRLDVGPLVDRDTREDPTEEDVERFARAASGLTLRAMRESMRLARASKIGFDRMEQAVRIYELGVSRNPWTGGAVADSIRDGEAYIGNRVQGQEKAVTQTLDVLKRAALGLSGAQASSPAVHRPRGVLFFAGPTGTGKTELAKAVATTLFGSEDACLRFDMSEFSAPHSADRLVGAPPGYVGYEAGGELTRAVREDPFRVVLFDEIDKADKGVLDKFLQVLEDGRLTDGQGVTTYFSECVLIFTSNLGVHGPSGEDGRPLDSSAGRERIPETPEERAEFERRILGNVRHHFEHTLKRPELLNRLGGNIVVFQYIEATVARNIFAGQLRNIVDHMERQSGLRLRVLPEAEKVLADLCTEDLRNGGRGIGMKLETHLINPLAREVFRLGTLEPGSVVTVSRAVRRPDGEVDLTVDASADEHVAMRKAPIW</sequence>
<dbReference type="AlphaFoldDB" id="A0A101SL11"/>
<dbReference type="GO" id="GO:0034605">
    <property type="term" value="P:cellular response to heat"/>
    <property type="evidence" value="ECO:0007669"/>
    <property type="project" value="TreeGrafter"/>
</dbReference>
<dbReference type="Gene3D" id="3.40.50.300">
    <property type="entry name" value="P-loop containing nucleotide triphosphate hydrolases"/>
    <property type="match status" value="1"/>
</dbReference>
<keyword evidence="6" id="KW-1185">Reference proteome</keyword>
<comment type="caution">
    <text evidence="5">The sequence shown here is derived from an EMBL/GenBank/DDBJ whole genome shotgun (WGS) entry which is preliminary data.</text>
</comment>
<feature type="region of interest" description="Disordered" evidence="3">
    <location>
        <begin position="1"/>
        <end position="22"/>
    </location>
</feature>
<evidence type="ECO:0000313" key="6">
    <source>
        <dbReference type="Proteomes" id="UP000052982"/>
    </source>
</evidence>
<dbReference type="InterPro" id="IPR003593">
    <property type="entry name" value="AAA+_ATPase"/>
</dbReference>
<evidence type="ECO:0000256" key="1">
    <source>
        <dbReference type="ARBA" id="ARBA00022741"/>
    </source>
</evidence>
<proteinExistence type="predicted"/>
<evidence type="ECO:0000256" key="2">
    <source>
        <dbReference type="ARBA" id="ARBA00022840"/>
    </source>
</evidence>
<protein>
    <recommendedName>
        <fullName evidence="4">AAA+ ATPase domain-containing protein</fullName>
    </recommendedName>
</protein>
<dbReference type="SMART" id="SM00382">
    <property type="entry name" value="AAA"/>
    <property type="match status" value="1"/>
</dbReference>
<dbReference type="InterPro" id="IPR001270">
    <property type="entry name" value="ClpA/B"/>
</dbReference>
<keyword evidence="2" id="KW-0067">ATP-binding</keyword>
<dbReference type="GO" id="GO:0016887">
    <property type="term" value="F:ATP hydrolysis activity"/>
    <property type="evidence" value="ECO:0007669"/>
    <property type="project" value="InterPro"/>
</dbReference>
<dbReference type="InterPro" id="IPR050130">
    <property type="entry name" value="ClpA_ClpB"/>
</dbReference>
<evidence type="ECO:0000256" key="3">
    <source>
        <dbReference type="SAM" id="MobiDB-lite"/>
    </source>
</evidence>
<gene>
    <name evidence="5" type="ORF">AQJ64_39140</name>
</gene>
<dbReference type="GO" id="GO:0005524">
    <property type="term" value="F:ATP binding"/>
    <property type="evidence" value="ECO:0007669"/>
    <property type="project" value="UniProtKB-KW"/>
</dbReference>
<dbReference type="PANTHER" id="PTHR11638">
    <property type="entry name" value="ATP-DEPENDENT CLP PROTEASE"/>
    <property type="match status" value="1"/>
</dbReference>
<dbReference type="GO" id="GO:0005737">
    <property type="term" value="C:cytoplasm"/>
    <property type="evidence" value="ECO:0007669"/>
    <property type="project" value="TreeGrafter"/>
</dbReference>
<evidence type="ECO:0000259" key="4">
    <source>
        <dbReference type="SMART" id="SM00382"/>
    </source>
</evidence>
<dbReference type="CDD" id="cd19499">
    <property type="entry name" value="RecA-like_ClpB_Hsp104-like"/>
    <property type="match status" value="1"/>
</dbReference>
<organism evidence="5 6">
    <name type="scientific">Streptomyces griseoruber</name>
    <dbReference type="NCBI Taxonomy" id="1943"/>
    <lineage>
        <taxon>Bacteria</taxon>
        <taxon>Bacillati</taxon>
        <taxon>Actinomycetota</taxon>
        <taxon>Actinomycetes</taxon>
        <taxon>Kitasatosporales</taxon>
        <taxon>Streptomycetaceae</taxon>
        <taxon>Streptomyces</taxon>
    </lineage>
</organism>
<dbReference type="STRING" id="1943.AQJ64_39140"/>